<dbReference type="Gene3D" id="3.30.70.3550">
    <property type="entry name" value="Leucyl/phenylalanyl-tRNA-protein transferase, N-terminal domain"/>
    <property type="match status" value="1"/>
</dbReference>
<dbReference type="Pfam" id="PF03588">
    <property type="entry name" value="Leu_Phe_trans"/>
    <property type="match status" value="1"/>
</dbReference>
<gene>
    <name evidence="4 5" type="primary">aat</name>
    <name evidence="5" type="ordered locus">DNO_0680</name>
</gene>
<dbReference type="InterPro" id="IPR042203">
    <property type="entry name" value="Leu/Phe-tRNA_Trfase_C"/>
</dbReference>
<dbReference type="GO" id="GO:0008914">
    <property type="term" value="F:leucyl-tRNA--protein transferase activity"/>
    <property type="evidence" value="ECO:0007669"/>
    <property type="project" value="UniProtKB-UniRule"/>
</dbReference>
<accession>A5EV56</accession>
<dbReference type="GO" id="GO:0030163">
    <property type="term" value="P:protein catabolic process"/>
    <property type="evidence" value="ECO:0007669"/>
    <property type="project" value="UniProtKB-UniRule"/>
</dbReference>
<evidence type="ECO:0000313" key="6">
    <source>
        <dbReference type="Proteomes" id="UP000000248"/>
    </source>
</evidence>
<dbReference type="InterPro" id="IPR016181">
    <property type="entry name" value="Acyl_CoA_acyltransferase"/>
</dbReference>
<proteinExistence type="inferred from homology"/>
<evidence type="ECO:0000256" key="1">
    <source>
        <dbReference type="ARBA" id="ARBA00022490"/>
    </source>
</evidence>
<dbReference type="HAMAP" id="MF_00688">
    <property type="entry name" value="Leu_Phe_trans"/>
    <property type="match status" value="1"/>
</dbReference>
<keyword evidence="6" id="KW-1185">Reference proteome</keyword>
<dbReference type="HOGENOM" id="CLU_075045_0_0_6"/>
<dbReference type="NCBIfam" id="TIGR00667">
    <property type="entry name" value="aat"/>
    <property type="match status" value="1"/>
</dbReference>
<name>A5EV56_DICNV</name>
<dbReference type="PANTHER" id="PTHR30098:SF2">
    <property type="entry name" value="LEUCYL_PHENYLALANYL-TRNA--PROTEIN TRANSFERASE"/>
    <property type="match status" value="1"/>
</dbReference>
<dbReference type="EC" id="2.3.2.6" evidence="4"/>
<keyword evidence="2 4" id="KW-0808">Transferase</keyword>
<reference evidence="5 6" key="1">
    <citation type="journal article" date="2007" name="Nat. Biotechnol.">
        <title>Genome sequence and identification of candidate vaccine antigens from the animal pathogen Dichelobacter nodosus.</title>
        <authorList>
            <person name="Myers G.S."/>
            <person name="Parker D."/>
            <person name="Al-Hasani K."/>
            <person name="Kennan R.M."/>
            <person name="Seemann T."/>
            <person name="Ren Q."/>
            <person name="Badger J.H."/>
            <person name="Selengut J.D."/>
            <person name="Deboy R.T."/>
            <person name="Tettelin H."/>
            <person name="Boyce J.D."/>
            <person name="McCarl V.P."/>
            <person name="Han X."/>
            <person name="Nelson W.C."/>
            <person name="Madupu R."/>
            <person name="Mohamoud Y."/>
            <person name="Holley T."/>
            <person name="Fedorova N."/>
            <person name="Khouri H."/>
            <person name="Bottomley S.P."/>
            <person name="Whittington R.J."/>
            <person name="Adler B."/>
            <person name="Songer J.G."/>
            <person name="Rood J.I."/>
            <person name="Paulsen I.T."/>
        </authorList>
    </citation>
    <scope>NUCLEOTIDE SEQUENCE [LARGE SCALE GENOMIC DNA]</scope>
    <source>
        <strain evidence="5 6">VCS1703A</strain>
    </source>
</reference>
<sequence length="226" mass="25884">MPRIFPDVATADDQGLLAVSRTLTAELAFSAHCEGVFPWFEKDDTILWWAPDPRCVIPTDRAHLSRSLGKTLRDPDYRITLDMDFAATIDHCARLHGKTWITPLIRKTYTRLHQHGLAHSCELWRGQELIGGMYGVGLDKIFCGESMFSVQKSASKIVLLWLCAYLAEHGVLLLDTQFMTPHLMSMGAVEIPRQRYQTYLSEQPQRLRGNWAQSSEHPAEKIKRWF</sequence>
<dbReference type="STRING" id="246195.DNO_0680"/>
<dbReference type="SUPFAM" id="SSF55729">
    <property type="entry name" value="Acyl-CoA N-acyltransferases (Nat)"/>
    <property type="match status" value="1"/>
</dbReference>
<protein>
    <recommendedName>
        <fullName evidence="4">Leucyl/phenylalanyl-tRNA--protein transferase</fullName>
        <ecNumber evidence="4">2.3.2.6</ecNumber>
    </recommendedName>
    <alternativeName>
        <fullName evidence="4">L/F-transferase</fullName>
    </alternativeName>
    <alternativeName>
        <fullName evidence="4">Leucyltransferase</fullName>
    </alternativeName>
    <alternativeName>
        <fullName evidence="4">Phenyalanyltransferase</fullName>
    </alternativeName>
</protein>
<dbReference type="Gene3D" id="3.40.630.70">
    <property type="entry name" value="Leucyl/phenylalanyl-tRNA-protein transferase, C-terminal domain"/>
    <property type="match status" value="1"/>
</dbReference>
<keyword evidence="1 4" id="KW-0963">Cytoplasm</keyword>
<comment type="catalytic activity">
    <reaction evidence="4">
        <text>N-terminal L-lysyl-[protein] + L-leucyl-tRNA(Leu) = N-terminal L-leucyl-L-lysyl-[protein] + tRNA(Leu) + H(+)</text>
        <dbReference type="Rhea" id="RHEA:12340"/>
        <dbReference type="Rhea" id="RHEA-COMP:9613"/>
        <dbReference type="Rhea" id="RHEA-COMP:9622"/>
        <dbReference type="Rhea" id="RHEA-COMP:12670"/>
        <dbReference type="Rhea" id="RHEA-COMP:12671"/>
        <dbReference type="ChEBI" id="CHEBI:15378"/>
        <dbReference type="ChEBI" id="CHEBI:65249"/>
        <dbReference type="ChEBI" id="CHEBI:78442"/>
        <dbReference type="ChEBI" id="CHEBI:78494"/>
        <dbReference type="ChEBI" id="CHEBI:133043"/>
        <dbReference type="EC" id="2.3.2.6"/>
    </reaction>
</comment>
<dbReference type="InterPro" id="IPR042221">
    <property type="entry name" value="Leu/Phe-tRNA_Trfase_N"/>
</dbReference>
<comment type="catalytic activity">
    <reaction evidence="4">
        <text>N-terminal L-arginyl-[protein] + L-leucyl-tRNA(Leu) = N-terminal L-leucyl-L-arginyl-[protein] + tRNA(Leu) + H(+)</text>
        <dbReference type="Rhea" id="RHEA:50416"/>
        <dbReference type="Rhea" id="RHEA-COMP:9613"/>
        <dbReference type="Rhea" id="RHEA-COMP:9622"/>
        <dbReference type="Rhea" id="RHEA-COMP:12672"/>
        <dbReference type="Rhea" id="RHEA-COMP:12673"/>
        <dbReference type="ChEBI" id="CHEBI:15378"/>
        <dbReference type="ChEBI" id="CHEBI:64719"/>
        <dbReference type="ChEBI" id="CHEBI:78442"/>
        <dbReference type="ChEBI" id="CHEBI:78494"/>
        <dbReference type="ChEBI" id="CHEBI:133044"/>
        <dbReference type="EC" id="2.3.2.6"/>
    </reaction>
</comment>
<evidence type="ECO:0000256" key="2">
    <source>
        <dbReference type="ARBA" id="ARBA00022679"/>
    </source>
</evidence>
<keyword evidence="3 4" id="KW-0012">Acyltransferase</keyword>
<comment type="subcellular location">
    <subcellularLocation>
        <location evidence="4">Cytoplasm</location>
    </subcellularLocation>
</comment>
<dbReference type="Proteomes" id="UP000000248">
    <property type="component" value="Chromosome"/>
</dbReference>
<evidence type="ECO:0000313" key="5">
    <source>
        <dbReference type="EMBL" id="ABQ13847.1"/>
    </source>
</evidence>
<dbReference type="AlphaFoldDB" id="A5EV56"/>
<evidence type="ECO:0000256" key="3">
    <source>
        <dbReference type="ARBA" id="ARBA00023315"/>
    </source>
</evidence>
<dbReference type="GO" id="GO:0005737">
    <property type="term" value="C:cytoplasm"/>
    <property type="evidence" value="ECO:0007669"/>
    <property type="project" value="UniProtKB-SubCell"/>
</dbReference>
<dbReference type="PANTHER" id="PTHR30098">
    <property type="entry name" value="LEUCYL/PHENYLALANYL-TRNA--PROTEIN TRANSFERASE"/>
    <property type="match status" value="1"/>
</dbReference>
<comment type="catalytic activity">
    <reaction evidence="4">
        <text>L-phenylalanyl-tRNA(Phe) + an N-terminal L-alpha-aminoacyl-[protein] = an N-terminal L-phenylalanyl-L-alpha-aminoacyl-[protein] + tRNA(Phe)</text>
        <dbReference type="Rhea" id="RHEA:43632"/>
        <dbReference type="Rhea" id="RHEA-COMP:9668"/>
        <dbReference type="Rhea" id="RHEA-COMP:9699"/>
        <dbReference type="Rhea" id="RHEA-COMP:10636"/>
        <dbReference type="Rhea" id="RHEA-COMP:10637"/>
        <dbReference type="ChEBI" id="CHEBI:78442"/>
        <dbReference type="ChEBI" id="CHEBI:78531"/>
        <dbReference type="ChEBI" id="CHEBI:78597"/>
        <dbReference type="ChEBI" id="CHEBI:83561"/>
        <dbReference type="EC" id="2.3.2.6"/>
    </reaction>
</comment>
<comment type="similarity">
    <text evidence="4">Belongs to the L/F-transferase family.</text>
</comment>
<dbReference type="eggNOG" id="COG2360">
    <property type="taxonomic scope" value="Bacteria"/>
</dbReference>
<dbReference type="RefSeq" id="WP_012031013.1">
    <property type="nucleotide sequence ID" value="NC_009446.1"/>
</dbReference>
<evidence type="ECO:0000256" key="4">
    <source>
        <dbReference type="HAMAP-Rule" id="MF_00688"/>
    </source>
</evidence>
<dbReference type="InterPro" id="IPR004616">
    <property type="entry name" value="Leu/Phe-tRNA_Trfase"/>
</dbReference>
<dbReference type="OrthoDB" id="9790282at2"/>
<comment type="function">
    <text evidence="4">Functions in the N-end rule pathway of protein degradation where it conjugates Leu, Phe and, less efficiently, Met from aminoacyl-tRNAs to the N-termini of proteins containing an N-terminal arginine or lysine.</text>
</comment>
<dbReference type="EMBL" id="CP000513">
    <property type="protein sequence ID" value="ABQ13847.1"/>
    <property type="molecule type" value="Genomic_DNA"/>
</dbReference>
<organism evidence="5 6">
    <name type="scientific">Dichelobacter nodosus (strain VCS1703A)</name>
    <dbReference type="NCBI Taxonomy" id="246195"/>
    <lineage>
        <taxon>Bacteria</taxon>
        <taxon>Pseudomonadati</taxon>
        <taxon>Pseudomonadota</taxon>
        <taxon>Gammaproteobacteria</taxon>
        <taxon>Cardiobacteriales</taxon>
        <taxon>Cardiobacteriaceae</taxon>
        <taxon>Dichelobacter</taxon>
    </lineage>
</organism>
<dbReference type="KEGG" id="dno:DNO_0680"/>